<protein>
    <recommendedName>
        <fullName evidence="4">Ethyl tert-butyl ether degradation EthD</fullName>
    </recommendedName>
</protein>
<dbReference type="EMBL" id="JAPZBQ010000006">
    <property type="protein sequence ID" value="KAJ5322673.1"/>
    <property type="molecule type" value="Genomic_DNA"/>
</dbReference>
<dbReference type="InterPro" id="IPR009799">
    <property type="entry name" value="EthD_dom"/>
</dbReference>
<comment type="caution">
    <text evidence="2">The sequence shown here is derived from an EMBL/GenBank/DDBJ whole genome shotgun (WGS) entry which is preliminary data.</text>
</comment>
<dbReference type="Proteomes" id="UP001147695">
    <property type="component" value="Unassembled WGS sequence"/>
</dbReference>
<dbReference type="PANTHER" id="PTHR40260:SF2">
    <property type="entry name" value="BLR8190 PROTEIN"/>
    <property type="match status" value="1"/>
</dbReference>
<organism evidence="2 3">
    <name type="scientific">Penicillium brevicompactum</name>
    <dbReference type="NCBI Taxonomy" id="5074"/>
    <lineage>
        <taxon>Eukaryota</taxon>
        <taxon>Fungi</taxon>
        <taxon>Dikarya</taxon>
        <taxon>Ascomycota</taxon>
        <taxon>Pezizomycotina</taxon>
        <taxon>Eurotiomycetes</taxon>
        <taxon>Eurotiomycetidae</taxon>
        <taxon>Eurotiales</taxon>
        <taxon>Aspergillaceae</taxon>
        <taxon>Penicillium</taxon>
    </lineage>
</organism>
<dbReference type="SUPFAM" id="SSF54909">
    <property type="entry name" value="Dimeric alpha+beta barrel"/>
    <property type="match status" value="1"/>
</dbReference>
<dbReference type="InterPro" id="IPR011008">
    <property type="entry name" value="Dimeric_a/b-barrel"/>
</dbReference>
<dbReference type="NCBIfam" id="TIGR02118">
    <property type="entry name" value="EthD family reductase"/>
    <property type="match status" value="1"/>
</dbReference>
<sequence length="110" mass="12254">MVCTVTVLFPNDINAEYDIDYYTNTHMTQIEKLWTRFGLKGWSVTKFVPGLEGSAPLYAFGSETAWESEEDMKSAFASPEAAELMRDVARFSNRSAVFIIGQTTKPASGI</sequence>
<dbReference type="PANTHER" id="PTHR40260">
    <property type="entry name" value="BLR8190 PROTEIN"/>
    <property type="match status" value="1"/>
</dbReference>
<reference evidence="2" key="1">
    <citation type="submission" date="2022-12" db="EMBL/GenBank/DDBJ databases">
        <authorList>
            <person name="Petersen C."/>
        </authorList>
    </citation>
    <scope>NUCLEOTIDE SEQUENCE</scope>
    <source>
        <strain evidence="2">IBT 35673</strain>
    </source>
</reference>
<dbReference type="GO" id="GO:0016491">
    <property type="term" value="F:oxidoreductase activity"/>
    <property type="evidence" value="ECO:0007669"/>
    <property type="project" value="InterPro"/>
</dbReference>
<accession>A0A9W9Q336</accession>
<evidence type="ECO:0000313" key="3">
    <source>
        <dbReference type="Proteomes" id="UP001147695"/>
    </source>
</evidence>
<gene>
    <name evidence="2" type="ORF">N7452_010962</name>
</gene>
<dbReference type="AlphaFoldDB" id="A0A9W9Q336"/>
<evidence type="ECO:0000256" key="1">
    <source>
        <dbReference type="ARBA" id="ARBA00005986"/>
    </source>
</evidence>
<comment type="similarity">
    <text evidence="1">Belongs to the tpcK family.</text>
</comment>
<evidence type="ECO:0000313" key="2">
    <source>
        <dbReference type="EMBL" id="KAJ5322673.1"/>
    </source>
</evidence>
<evidence type="ECO:0008006" key="4">
    <source>
        <dbReference type="Google" id="ProtNLM"/>
    </source>
</evidence>
<proteinExistence type="inferred from homology"/>
<reference evidence="2" key="2">
    <citation type="journal article" date="2023" name="IMA Fungus">
        <title>Comparative genomic study of the Penicillium genus elucidates a diverse pangenome and 15 lateral gene transfer events.</title>
        <authorList>
            <person name="Petersen C."/>
            <person name="Sorensen T."/>
            <person name="Nielsen M.R."/>
            <person name="Sondergaard T.E."/>
            <person name="Sorensen J.L."/>
            <person name="Fitzpatrick D.A."/>
            <person name="Frisvad J.C."/>
            <person name="Nielsen K.L."/>
        </authorList>
    </citation>
    <scope>NUCLEOTIDE SEQUENCE</scope>
    <source>
        <strain evidence="2">IBT 35673</strain>
    </source>
</reference>
<name>A0A9W9Q336_PENBR</name>
<dbReference type="Gene3D" id="3.30.70.100">
    <property type="match status" value="1"/>
</dbReference>